<accession>X1K7R5</accession>
<evidence type="ECO:0000256" key="1">
    <source>
        <dbReference type="SAM" id="Phobius"/>
    </source>
</evidence>
<organism evidence="2">
    <name type="scientific">marine sediment metagenome</name>
    <dbReference type="NCBI Taxonomy" id="412755"/>
    <lineage>
        <taxon>unclassified sequences</taxon>
        <taxon>metagenomes</taxon>
        <taxon>ecological metagenomes</taxon>
    </lineage>
</organism>
<name>X1K7R5_9ZZZZ</name>
<evidence type="ECO:0000313" key="2">
    <source>
        <dbReference type="EMBL" id="GAI02613.1"/>
    </source>
</evidence>
<dbReference type="AlphaFoldDB" id="X1K7R5"/>
<protein>
    <submittedName>
        <fullName evidence="2">Uncharacterized protein</fullName>
    </submittedName>
</protein>
<keyword evidence="1" id="KW-1133">Transmembrane helix</keyword>
<dbReference type="EMBL" id="BARV01012226">
    <property type="protein sequence ID" value="GAI02613.1"/>
    <property type="molecule type" value="Genomic_DNA"/>
</dbReference>
<comment type="caution">
    <text evidence="2">The sequence shown here is derived from an EMBL/GenBank/DDBJ whole genome shotgun (WGS) entry which is preliminary data.</text>
</comment>
<keyword evidence="1" id="KW-0812">Transmembrane</keyword>
<gene>
    <name evidence="2" type="ORF">S06H3_22754</name>
</gene>
<proteinExistence type="predicted"/>
<feature type="transmembrane region" description="Helical" evidence="1">
    <location>
        <begin position="32"/>
        <end position="50"/>
    </location>
</feature>
<reference evidence="2" key="1">
    <citation type="journal article" date="2014" name="Front. Microbiol.">
        <title>High frequency of phylogenetically diverse reductive dehalogenase-homologous genes in deep subseafloor sedimentary metagenomes.</title>
        <authorList>
            <person name="Kawai M."/>
            <person name="Futagami T."/>
            <person name="Toyoda A."/>
            <person name="Takaki Y."/>
            <person name="Nishi S."/>
            <person name="Hori S."/>
            <person name="Arai W."/>
            <person name="Tsubouchi T."/>
            <person name="Morono Y."/>
            <person name="Uchiyama I."/>
            <person name="Ito T."/>
            <person name="Fujiyama A."/>
            <person name="Inagaki F."/>
            <person name="Takami H."/>
        </authorList>
    </citation>
    <scope>NUCLEOTIDE SEQUENCE</scope>
    <source>
        <strain evidence="2">Expedition CK06-06</strain>
    </source>
</reference>
<keyword evidence="1" id="KW-0472">Membrane</keyword>
<sequence>MLPMLTLFTFSTSSLAETTAYIGTVFTDAKVLILLAIGIPLAFFVIRKVLGLMPKK</sequence>